<comment type="similarity">
    <text evidence="1">Belongs to the Gfo/Idh/MocA family.</text>
</comment>
<evidence type="ECO:0000259" key="3">
    <source>
        <dbReference type="Pfam" id="PF01408"/>
    </source>
</evidence>
<dbReference type="PANTHER" id="PTHR42840">
    <property type="entry name" value="NAD(P)-BINDING ROSSMANN-FOLD SUPERFAMILY PROTEIN-RELATED"/>
    <property type="match status" value="1"/>
</dbReference>
<dbReference type="PhylomeDB" id="R7QG98"/>
<dbReference type="Gramene" id="CDF36440">
    <property type="protein sequence ID" value="CDF36440"/>
    <property type="gene ID" value="CHC_T00009082001"/>
</dbReference>
<name>R7QG98_CHOCR</name>
<dbReference type="GO" id="GO:0016491">
    <property type="term" value="F:oxidoreductase activity"/>
    <property type="evidence" value="ECO:0007669"/>
    <property type="project" value="UniProtKB-KW"/>
</dbReference>
<evidence type="ECO:0000256" key="1">
    <source>
        <dbReference type="ARBA" id="ARBA00010928"/>
    </source>
</evidence>
<accession>R7QG98</accession>
<feature type="domain" description="GFO/IDH/MocA-like oxidoreductase" evidence="4">
    <location>
        <begin position="151"/>
        <end position="270"/>
    </location>
</feature>
<dbReference type="Pfam" id="PF22725">
    <property type="entry name" value="GFO_IDH_MocA_C3"/>
    <property type="match status" value="1"/>
</dbReference>
<dbReference type="KEGG" id="ccp:CHC_T00009082001"/>
<dbReference type="OMA" id="IGHVHAR"/>
<evidence type="ECO:0000313" key="6">
    <source>
        <dbReference type="Proteomes" id="UP000012073"/>
    </source>
</evidence>
<dbReference type="SUPFAM" id="SSF55347">
    <property type="entry name" value="Glyceraldehyde-3-phosphate dehydrogenase-like, C-terminal domain"/>
    <property type="match status" value="1"/>
</dbReference>
<dbReference type="AlphaFoldDB" id="R7QG98"/>
<dbReference type="InterPro" id="IPR030827">
    <property type="entry name" value="Myo_inos_IolG"/>
</dbReference>
<keyword evidence="2" id="KW-0560">Oxidoreductase</keyword>
<dbReference type="Proteomes" id="UP000012073">
    <property type="component" value="Unassembled WGS sequence"/>
</dbReference>
<dbReference type="Gene3D" id="3.40.50.720">
    <property type="entry name" value="NAD(P)-binding Rossmann-like Domain"/>
    <property type="match status" value="1"/>
</dbReference>
<dbReference type="RefSeq" id="XP_005716259.1">
    <property type="nucleotide sequence ID" value="XM_005716202.1"/>
</dbReference>
<organism evidence="5 6">
    <name type="scientific">Chondrus crispus</name>
    <name type="common">Carrageen Irish moss</name>
    <name type="synonym">Polymorpha crispa</name>
    <dbReference type="NCBI Taxonomy" id="2769"/>
    <lineage>
        <taxon>Eukaryota</taxon>
        <taxon>Rhodophyta</taxon>
        <taxon>Florideophyceae</taxon>
        <taxon>Rhodymeniophycidae</taxon>
        <taxon>Gigartinales</taxon>
        <taxon>Gigartinaceae</taxon>
        <taxon>Chondrus</taxon>
    </lineage>
</organism>
<dbReference type="STRING" id="2769.R7QG98"/>
<dbReference type="InterPro" id="IPR000683">
    <property type="entry name" value="Gfo/Idh/MocA-like_OxRdtase_N"/>
</dbReference>
<feature type="domain" description="Gfo/Idh/MocA-like oxidoreductase N-terminal" evidence="3">
    <location>
        <begin position="25"/>
        <end position="143"/>
    </location>
</feature>
<gene>
    <name evidence="5" type="ORF">CHC_T00009082001</name>
</gene>
<reference evidence="6" key="1">
    <citation type="journal article" date="2013" name="Proc. Natl. Acad. Sci. U.S.A.">
        <title>Genome structure and metabolic features in the red seaweed Chondrus crispus shed light on evolution of the Archaeplastida.</title>
        <authorList>
            <person name="Collen J."/>
            <person name="Porcel B."/>
            <person name="Carre W."/>
            <person name="Ball S.G."/>
            <person name="Chaparro C."/>
            <person name="Tonon T."/>
            <person name="Barbeyron T."/>
            <person name="Michel G."/>
            <person name="Noel B."/>
            <person name="Valentin K."/>
            <person name="Elias M."/>
            <person name="Artiguenave F."/>
            <person name="Arun A."/>
            <person name="Aury J.M."/>
            <person name="Barbosa-Neto J.F."/>
            <person name="Bothwell J.H."/>
            <person name="Bouget F.Y."/>
            <person name="Brillet L."/>
            <person name="Cabello-Hurtado F."/>
            <person name="Capella-Gutierrez S."/>
            <person name="Charrier B."/>
            <person name="Cladiere L."/>
            <person name="Cock J.M."/>
            <person name="Coelho S.M."/>
            <person name="Colleoni C."/>
            <person name="Czjzek M."/>
            <person name="Da Silva C."/>
            <person name="Delage L."/>
            <person name="Denoeud F."/>
            <person name="Deschamps P."/>
            <person name="Dittami S.M."/>
            <person name="Gabaldon T."/>
            <person name="Gachon C.M."/>
            <person name="Groisillier A."/>
            <person name="Herve C."/>
            <person name="Jabbari K."/>
            <person name="Katinka M."/>
            <person name="Kloareg B."/>
            <person name="Kowalczyk N."/>
            <person name="Labadie K."/>
            <person name="Leblanc C."/>
            <person name="Lopez P.J."/>
            <person name="McLachlan D.H."/>
            <person name="Meslet-Cladiere L."/>
            <person name="Moustafa A."/>
            <person name="Nehr Z."/>
            <person name="Nyvall Collen P."/>
            <person name="Panaud O."/>
            <person name="Partensky F."/>
            <person name="Poulain J."/>
            <person name="Rensing S.A."/>
            <person name="Rousvoal S."/>
            <person name="Samson G."/>
            <person name="Symeonidi A."/>
            <person name="Weissenbach J."/>
            <person name="Zambounis A."/>
            <person name="Wincker P."/>
            <person name="Boyen C."/>
        </authorList>
    </citation>
    <scope>NUCLEOTIDE SEQUENCE [LARGE SCALE GENOMIC DNA]</scope>
    <source>
        <strain evidence="6">cv. Stackhouse</strain>
    </source>
</reference>
<dbReference type="EMBL" id="HG001780">
    <property type="protein sequence ID" value="CDF36440.1"/>
    <property type="molecule type" value="Genomic_DNA"/>
</dbReference>
<proteinExistence type="inferred from homology"/>
<dbReference type="GeneID" id="17324022"/>
<evidence type="ECO:0000259" key="4">
    <source>
        <dbReference type="Pfam" id="PF22725"/>
    </source>
</evidence>
<dbReference type="Gene3D" id="3.30.360.10">
    <property type="entry name" value="Dihydrodipicolinate Reductase, domain 2"/>
    <property type="match status" value="1"/>
</dbReference>
<keyword evidence="6" id="KW-1185">Reference proteome</keyword>
<dbReference type="Pfam" id="PF01408">
    <property type="entry name" value="GFO_IDH_MocA"/>
    <property type="match status" value="1"/>
</dbReference>
<evidence type="ECO:0000313" key="5">
    <source>
        <dbReference type="EMBL" id="CDF36440.1"/>
    </source>
</evidence>
<dbReference type="NCBIfam" id="TIGR04380">
    <property type="entry name" value="myo_inos_iolG"/>
    <property type="match status" value="1"/>
</dbReference>
<protein>
    <submittedName>
        <fullName evidence="5">Probable inositol 2-dehydrogenase</fullName>
    </submittedName>
</protein>
<evidence type="ECO:0000256" key="2">
    <source>
        <dbReference type="ARBA" id="ARBA00023002"/>
    </source>
</evidence>
<dbReference type="GO" id="GO:0000166">
    <property type="term" value="F:nucleotide binding"/>
    <property type="evidence" value="ECO:0007669"/>
    <property type="project" value="InterPro"/>
</dbReference>
<dbReference type="SUPFAM" id="SSF51735">
    <property type="entry name" value="NAD(P)-binding Rossmann-fold domains"/>
    <property type="match status" value="1"/>
</dbReference>
<dbReference type="InterPro" id="IPR036291">
    <property type="entry name" value="NAD(P)-bd_dom_sf"/>
</dbReference>
<dbReference type="InterPro" id="IPR055170">
    <property type="entry name" value="GFO_IDH_MocA-like_dom"/>
</dbReference>
<dbReference type="PANTHER" id="PTHR42840:SF3">
    <property type="entry name" value="BINDING ROSSMANN FOLD OXIDOREDUCTASE, PUTATIVE (AFU_ORTHOLOGUE AFUA_2G10240)-RELATED"/>
    <property type="match status" value="1"/>
</dbReference>
<sequence>MVSSMLARAASLGMRRGLATAPETVKVGIIGAGRIGQVHAKAISGMQGAEVVTIADPFEKFGKKAAADFGANWTPNWEDMIADDNIQGIVIGSPTPFHAEQIIKSAEAGKAIMCEKPISNDLATIDKCLDVVEKTNARLLIGFQRRFDGNFQQVREQVQAGAIGEVRMFQINSRDPAPPPAEYLANSGGIFLDMMSHDFDQARFCTGGEIEEVFVTGKAFEEAAQEANDLDTVLVTLKMSNGSFGTIGNSRRCAYGYDQRIEVFGSKGALSSQNRAPHTVELSTDSSIANALPYSFFMDRYAAAYTGVMAAFVEMIRDGTAPSVTGADGRAPIVAAMAAAKSYAEGRPVRLSEVDIVDGASQSSAQA</sequence>
<dbReference type="OrthoDB" id="64915at2759"/>